<dbReference type="eggNOG" id="COG3387">
    <property type="taxonomic scope" value="Bacteria"/>
</dbReference>
<dbReference type="Pfam" id="PF04784">
    <property type="entry name" value="DUF547"/>
    <property type="match status" value="1"/>
</dbReference>
<reference evidence="3 4" key="1">
    <citation type="journal article" date="2012" name="Stand. Genomic Sci.">
        <title>Genome sequence of the orange-pigmented seawater bacterium Owenweeksia hongkongensis type strain (UST20020801(T)).</title>
        <authorList>
            <person name="Riedel T."/>
            <person name="Held B."/>
            <person name="Nolan M."/>
            <person name="Lucas S."/>
            <person name="Lapidus A."/>
            <person name="Tice H."/>
            <person name="Del Rio T.G."/>
            <person name="Cheng J.F."/>
            <person name="Han C."/>
            <person name="Tapia R."/>
            <person name="Goodwin L.A."/>
            <person name="Pitluck S."/>
            <person name="Liolios K."/>
            <person name="Mavromatis K."/>
            <person name="Pagani I."/>
            <person name="Ivanova N."/>
            <person name="Mikhailova N."/>
            <person name="Pati A."/>
            <person name="Chen A."/>
            <person name="Palaniappan K."/>
            <person name="Rohde M."/>
            <person name="Tindall B.J."/>
            <person name="Detter J.C."/>
            <person name="Goker M."/>
            <person name="Woyke T."/>
            <person name="Bristow J."/>
            <person name="Eisen J.A."/>
            <person name="Markowitz V."/>
            <person name="Hugenholtz P."/>
            <person name="Klenk H.P."/>
            <person name="Kyrpides N.C."/>
        </authorList>
    </citation>
    <scope>NUCLEOTIDE SEQUENCE</scope>
    <source>
        <strain evidence="4">DSM 17368 / JCM 12287 / NRRL B-23963</strain>
    </source>
</reference>
<evidence type="ECO:0000256" key="1">
    <source>
        <dbReference type="SAM" id="SignalP"/>
    </source>
</evidence>
<proteinExistence type="predicted"/>
<dbReference type="PANTHER" id="PTHR46361">
    <property type="entry name" value="ELECTRON CARRIER/ PROTEIN DISULFIDE OXIDOREDUCTASE"/>
    <property type="match status" value="1"/>
</dbReference>
<feature type="domain" description="DUF547" evidence="2">
    <location>
        <begin position="62"/>
        <end position="185"/>
    </location>
</feature>
<evidence type="ECO:0000313" key="4">
    <source>
        <dbReference type="Proteomes" id="UP000005631"/>
    </source>
</evidence>
<dbReference type="Proteomes" id="UP000005631">
    <property type="component" value="Chromosome"/>
</dbReference>
<dbReference type="RefSeq" id="WP_014202914.1">
    <property type="nucleotide sequence ID" value="NC_016599.1"/>
</dbReference>
<evidence type="ECO:0000259" key="2">
    <source>
        <dbReference type="Pfam" id="PF04784"/>
    </source>
</evidence>
<dbReference type="PANTHER" id="PTHR46361:SF3">
    <property type="entry name" value="ELECTRON CARRIER_ PROTEIN DISULFIDE OXIDOREDUCTASE"/>
    <property type="match status" value="1"/>
</dbReference>
<dbReference type="KEGG" id="oho:Oweho_2597"/>
<feature type="signal peptide" evidence="1">
    <location>
        <begin position="1"/>
        <end position="19"/>
    </location>
</feature>
<dbReference type="EMBL" id="CP003156">
    <property type="protein sequence ID" value="AEV33565.1"/>
    <property type="molecule type" value="Genomic_DNA"/>
</dbReference>
<dbReference type="InterPro" id="IPR006869">
    <property type="entry name" value="DUF547"/>
</dbReference>
<evidence type="ECO:0000313" key="3">
    <source>
        <dbReference type="EMBL" id="AEV33565.1"/>
    </source>
</evidence>
<sequence length="251" mass="29047">MKRIALIVMSVFMAGSLAAQDYVEVSKNLLKAMRDKDMTEAKKYVDQIANGNPADFKKQIDTQEEKLAFWINTYNGLIQYELTKDPSQFDDRGDFFGDENITVLGEKVSFDNLEHGVMRRNTSKYSKGYFSNPFSGDWYKQYQFEKIDWRIHFALNCGAASCPPVRIYDDKTIYQQLNASSKQYLDSQVKYDKEEEEVYAPKLMDWFSGDFGGSDGALKILEKNGYIPSTDVDLEFNDYDWTLKLGTFYKD</sequence>
<accession>G8R8V7</accession>
<keyword evidence="4" id="KW-1185">Reference proteome</keyword>
<name>G8R8V7_OWEHD</name>
<organism evidence="3 4">
    <name type="scientific">Owenweeksia hongkongensis (strain DSM 17368 / CIP 108786 / JCM 12287 / NRRL B-23963 / UST20020801)</name>
    <dbReference type="NCBI Taxonomy" id="926562"/>
    <lineage>
        <taxon>Bacteria</taxon>
        <taxon>Pseudomonadati</taxon>
        <taxon>Bacteroidota</taxon>
        <taxon>Flavobacteriia</taxon>
        <taxon>Flavobacteriales</taxon>
        <taxon>Owenweeksiaceae</taxon>
        <taxon>Owenweeksia</taxon>
    </lineage>
</organism>
<dbReference type="HOGENOM" id="CLU_054137_1_2_10"/>
<feature type="chain" id="PRO_5003514856" description="DUF547 domain-containing protein" evidence="1">
    <location>
        <begin position="20"/>
        <end position="251"/>
    </location>
</feature>
<protein>
    <recommendedName>
        <fullName evidence="2">DUF547 domain-containing protein</fullName>
    </recommendedName>
</protein>
<dbReference type="AlphaFoldDB" id="G8R8V7"/>
<dbReference type="OrthoDB" id="526867at2"/>
<keyword evidence="1" id="KW-0732">Signal</keyword>
<dbReference type="STRING" id="926562.Oweho_2597"/>
<gene>
    <name evidence="3" type="ordered locus">Oweho_2597</name>
</gene>